<organism evidence="3 4">
    <name type="scientific">Amanita muscaria (strain Koide BX008)</name>
    <dbReference type="NCBI Taxonomy" id="946122"/>
    <lineage>
        <taxon>Eukaryota</taxon>
        <taxon>Fungi</taxon>
        <taxon>Dikarya</taxon>
        <taxon>Basidiomycota</taxon>
        <taxon>Agaricomycotina</taxon>
        <taxon>Agaricomycetes</taxon>
        <taxon>Agaricomycetidae</taxon>
        <taxon>Agaricales</taxon>
        <taxon>Pluteineae</taxon>
        <taxon>Amanitaceae</taxon>
        <taxon>Amanita</taxon>
    </lineage>
</organism>
<dbReference type="Proteomes" id="UP000054549">
    <property type="component" value="Unassembled WGS sequence"/>
</dbReference>
<dbReference type="HOGENOM" id="CLU_2605521_0_0_1"/>
<reference evidence="3 4" key="1">
    <citation type="submission" date="2014-04" db="EMBL/GenBank/DDBJ databases">
        <title>Evolutionary Origins and Diversification of the Mycorrhizal Mutualists.</title>
        <authorList>
            <consortium name="DOE Joint Genome Institute"/>
            <consortium name="Mycorrhizal Genomics Consortium"/>
            <person name="Kohler A."/>
            <person name="Kuo A."/>
            <person name="Nagy L.G."/>
            <person name="Floudas D."/>
            <person name="Copeland A."/>
            <person name="Barry K.W."/>
            <person name="Cichocki N."/>
            <person name="Veneault-Fourrey C."/>
            <person name="LaButti K."/>
            <person name="Lindquist E.A."/>
            <person name="Lipzen A."/>
            <person name="Lundell T."/>
            <person name="Morin E."/>
            <person name="Murat C."/>
            <person name="Riley R."/>
            <person name="Ohm R."/>
            <person name="Sun H."/>
            <person name="Tunlid A."/>
            <person name="Henrissat B."/>
            <person name="Grigoriev I.V."/>
            <person name="Hibbett D.S."/>
            <person name="Martin F."/>
        </authorList>
    </citation>
    <scope>NUCLEOTIDE SEQUENCE [LARGE SCALE GENOMIC DNA]</scope>
    <source>
        <strain evidence="3 4">Koide BX008</strain>
    </source>
</reference>
<evidence type="ECO:0000313" key="4">
    <source>
        <dbReference type="Proteomes" id="UP000054549"/>
    </source>
</evidence>
<dbReference type="Gene3D" id="3.30.160.20">
    <property type="match status" value="1"/>
</dbReference>
<sequence length="80" mass="8796">MSNFKVILHNRLKGRVELKYIDVSNHGPDDSTKPRVYHYEVQINGDVWGSGSGPSKKTAMEAAAREAVAHGDETGAFHCL</sequence>
<dbReference type="EMBL" id="KN818616">
    <property type="protein sequence ID" value="KIL54852.1"/>
    <property type="molecule type" value="Genomic_DNA"/>
</dbReference>
<proteinExistence type="predicted"/>
<gene>
    <name evidence="3" type="ORF">M378DRAFT_173993</name>
</gene>
<dbReference type="GO" id="GO:0003723">
    <property type="term" value="F:RNA binding"/>
    <property type="evidence" value="ECO:0007669"/>
    <property type="project" value="UniProtKB-UniRule"/>
</dbReference>
<evidence type="ECO:0000313" key="3">
    <source>
        <dbReference type="EMBL" id="KIL54852.1"/>
    </source>
</evidence>
<name>A0A0C2W159_AMAMK</name>
<dbReference type="Pfam" id="PF00035">
    <property type="entry name" value="dsrm"/>
    <property type="match status" value="1"/>
</dbReference>
<feature type="domain" description="DRBM" evidence="2">
    <location>
        <begin position="3"/>
        <end position="73"/>
    </location>
</feature>
<keyword evidence="4" id="KW-1185">Reference proteome</keyword>
<dbReference type="SUPFAM" id="SSF54768">
    <property type="entry name" value="dsRNA-binding domain-like"/>
    <property type="match status" value="1"/>
</dbReference>
<keyword evidence="1" id="KW-0694">RNA-binding</keyword>
<accession>A0A0C2W159</accession>
<dbReference type="InParanoid" id="A0A0C2W159"/>
<dbReference type="PROSITE" id="PS50137">
    <property type="entry name" value="DS_RBD"/>
    <property type="match status" value="1"/>
</dbReference>
<evidence type="ECO:0000256" key="1">
    <source>
        <dbReference type="PROSITE-ProRule" id="PRU00266"/>
    </source>
</evidence>
<dbReference type="AlphaFoldDB" id="A0A0C2W159"/>
<protein>
    <recommendedName>
        <fullName evidence="2">DRBM domain-containing protein</fullName>
    </recommendedName>
</protein>
<evidence type="ECO:0000259" key="2">
    <source>
        <dbReference type="PROSITE" id="PS50137"/>
    </source>
</evidence>
<dbReference type="InterPro" id="IPR014720">
    <property type="entry name" value="dsRBD_dom"/>
</dbReference>